<comment type="caution">
    <text evidence="2">The sequence shown here is derived from an EMBL/GenBank/DDBJ whole genome shotgun (WGS) entry which is preliminary data.</text>
</comment>
<sequence>MATKDDIRQLKEDTRLLKEAMATKDDIRQLKEDTRLLKEAVDKLASQSKSDWSMALSGAFGGLLPIAGMVAMKMLTDQTPK</sequence>
<protein>
    <submittedName>
        <fullName evidence="2">Uncharacterized protein</fullName>
    </submittedName>
</protein>
<keyword evidence="3" id="KW-1185">Reference proteome</keyword>
<organism evidence="2 3">
    <name type="scientific">Chlamydomonas incerta</name>
    <dbReference type="NCBI Taxonomy" id="51695"/>
    <lineage>
        <taxon>Eukaryota</taxon>
        <taxon>Viridiplantae</taxon>
        <taxon>Chlorophyta</taxon>
        <taxon>core chlorophytes</taxon>
        <taxon>Chlorophyceae</taxon>
        <taxon>CS clade</taxon>
        <taxon>Chlamydomonadales</taxon>
        <taxon>Chlamydomonadaceae</taxon>
        <taxon>Chlamydomonas</taxon>
    </lineage>
</organism>
<keyword evidence="1" id="KW-0812">Transmembrane</keyword>
<keyword evidence="1" id="KW-1133">Transmembrane helix</keyword>
<dbReference type="Proteomes" id="UP000650467">
    <property type="component" value="Unassembled WGS sequence"/>
</dbReference>
<accession>A0A835SAB1</accession>
<dbReference type="AlphaFoldDB" id="A0A835SAB1"/>
<name>A0A835SAB1_CHLIN</name>
<feature type="transmembrane region" description="Helical" evidence="1">
    <location>
        <begin position="52"/>
        <end position="72"/>
    </location>
</feature>
<evidence type="ECO:0000313" key="2">
    <source>
        <dbReference type="EMBL" id="KAG2423234.1"/>
    </source>
</evidence>
<gene>
    <name evidence="2" type="ORF">HXX76_015490</name>
</gene>
<keyword evidence="1" id="KW-0472">Membrane</keyword>
<evidence type="ECO:0000313" key="3">
    <source>
        <dbReference type="Proteomes" id="UP000650467"/>
    </source>
</evidence>
<proteinExistence type="predicted"/>
<dbReference type="EMBL" id="JAEHOC010000083">
    <property type="protein sequence ID" value="KAG2423234.1"/>
    <property type="molecule type" value="Genomic_DNA"/>
</dbReference>
<evidence type="ECO:0000256" key="1">
    <source>
        <dbReference type="SAM" id="Phobius"/>
    </source>
</evidence>
<reference evidence="2" key="1">
    <citation type="journal article" date="2020" name="bioRxiv">
        <title>Comparative genomics of Chlamydomonas.</title>
        <authorList>
            <person name="Craig R.J."/>
            <person name="Hasan A.R."/>
            <person name="Ness R.W."/>
            <person name="Keightley P.D."/>
        </authorList>
    </citation>
    <scope>NUCLEOTIDE SEQUENCE</scope>
    <source>
        <strain evidence="2">SAG 7.73</strain>
    </source>
</reference>